<evidence type="ECO:0000256" key="3">
    <source>
        <dbReference type="ARBA" id="ARBA00022692"/>
    </source>
</evidence>
<dbReference type="Proteomes" id="UP000617402">
    <property type="component" value="Unassembled WGS sequence"/>
</dbReference>
<dbReference type="PIRSF" id="PIRSF038958">
    <property type="entry name" value="PG_synth_SpoVB"/>
    <property type="match status" value="1"/>
</dbReference>
<evidence type="ECO:0000313" key="7">
    <source>
        <dbReference type="EMBL" id="MBC9784193.1"/>
    </source>
</evidence>
<keyword evidence="2" id="KW-1003">Cell membrane</keyword>
<protein>
    <submittedName>
        <fullName evidence="7">Polysaccharide biosynthesis protein</fullName>
    </submittedName>
</protein>
<feature type="transmembrane region" description="Helical" evidence="6">
    <location>
        <begin position="380"/>
        <end position="397"/>
    </location>
</feature>
<evidence type="ECO:0000256" key="1">
    <source>
        <dbReference type="ARBA" id="ARBA00004651"/>
    </source>
</evidence>
<evidence type="ECO:0000256" key="6">
    <source>
        <dbReference type="SAM" id="Phobius"/>
    </source>
</evidence>
<keyword evidence="8" id="KW-1185">Reference proteome</keyword>
<evidence type="ECO:0000313" key="8">
    <source>
        <dbReference type="Proteomes" id="UP000617402"/>
    </source>
</evidence>
<feature type="transmembrane region" description="Helical" evidence="6">
    <location>
        <begin position="191"/>
        <end position="214"/>
    </location>
</feature>
<name>A0ABR7T2E7_HELCL</name>
<feature type="transmembrane region" description="Helical" evidence="6">
    <location>
        <begin position="254"/>
        <end position="271"/>
    </location>
</feature>
<evidence type="ECO:0000256" key="2">
    <source>
        <dbReference type="ARBA" id="ARBA00022475"/>
    </source>
</evidence>
<accession>A0ABR7T2E7</accession>
<dbReference type="PANTHER" id="PTHR30250:SF21">
    <property type="entry name" value="LIPID II FLIPPASE MURJ"/>
    <property type="match status" value="1"/>
</dbReference>
<feature type="transmembrane region" description="Helical" evidence="6">
    <location>
        <begin position="351"/>
        <end position="374"/>
    </location>
</feature>
<proteinExistence type="predicted"/>
<feature type="transmembrane region" description="Helical" evidence="6">
    <location>
        <begin position="127"/>
        <end position="145"/>
    </location>
</feature>
<feature type="transmembrane region" description="Helical" evidence="6">
    <location>
        <begin position="12"/>
        <end position="32"/>
    </location>
</feature>
<dbReference type="EMBL" id="JACVHF010000004">
    <property type="protein sequence ID" value="MBC9784193.1"/>
    <property type="molecule type" value="Genomic_DNA"/>
</dbReference>
<dbReference type="InterPro" id="IPR050833">
    <property type="entry name" value="Poly_Biosynth_Transport"/>
</dbReference>
<organism evidence="7 8">
    <name type="scientific">Heliobacterium chlorum</name>
    <dbReference type="NCBI Taxonomy" id="2698"/>
    <lineage>
        <taxon>Bacteria</taxon>
        <taxon>Bacillati</taxon>
        <taxon>Bacillota</taxon>
        <taxon>Clostridia</taxon>
        <taxon>Eubacteriales</taxon>
        <taxon>Heliobacteriaceae</taxon>
        <taxon>Heliobacterium</taxon>
    </lineage>
</organism>
<dbReference type="InterPro" id="IPR002797">
    <property type="entry name" value="Polysacc_synth"/>
</dbReference>
<feature type="transmembrane region" description="Helical" evidence="6">
    <location>
        <begin position="52"/>
        <end position="75"/>
    </location>
</feature>
<dbReference type="RefSeq" id="WP_188039308.1">
    <property type="nucleotide sequence ID" value="NZ_JACVHF010000004.1"/>
</dbReference>
<evidence type="ECO:0000256" key="4">
    <source>
        <dbReference type="ARBA" id="ARBA00022989"/>
    </source>
</evidence>
<feature type="transmembrane region" description="Helical" evidence="6">
    <location>
        <begin position="468"/>
        <end position="490"/>
    </location>
</feature>
<keyword evidence="4 6" id="KW-1133">Transmembrane helix</keyword>
<dbReference type="PANTHER" id="PTHR30250">
    <property type="entry name" value="PST FAMILY PREDICTED COLANIC ACID TRANSPORTER"/>
    <property type="match status" value="1"/>
</dbReference>
<reference evidence="7 8" key="1">
    <citation type="submission" date="2020-07" db="EMBL/GenBank/DDBJ databases">
        <title>Draft whole-genome sequence of Heliobacterium chlorum DSM 3682, type strain.</title>
        <authorList>
            <person name="Kyndt J.A."/>
            <person name="Meyer T.E."/>
            <person name="Imhoff J.F."/>
        </authorList>
    </citation>
    <scope>NUCLEOTIDE SEQUENCE [LARGE SCALE GENOMIC DNA]</scope>
    <source>
        <strain evidence="7 8">DSM 3682</strain>
    </source>
</reference>
<comment type="caution">
    <text evidence="7">The sequence shown here is derived from an EMBL/GenBank/DDBJ whole genome shotgun (WGS) entry which is preliminary data.</text>
</comment>
<gene>
    <name evidence="7" type="ORF">H1S01_06665</name>
</gene>
<feature type="transmembrane region" description="Helical" evidence="6">
    <location>
        <begin position="510"/>
        <end position="530"/>
    </location>
</feature>
<feature type="transmembrane region" description="Helical" evidence="6">
    <location>
        <begin position="87"/>
        <end position="107"/>
    </location>
</feature>
<dbReference type="InterPro" id="IPR024923">
    <property type="entry name" value="PG_synth_SpoVB"/>
</dbReference>
<sequence length="547" mass="57736">MAWQGTGGRRFLMGALWLTGAGIVSKFLGAFYRIPLARILGSEGVGLYQMVYPIYTVALSLATAGLPVAISVLVAQRATHGDHRGAYRVFLASFGLLFGLGCGATYLMVHYAPFLARGVLQDERTVFSLWAIAPAVLLTALMAAFRGYFQGYQHMIPTALSQVAEQLVRVGTILWLSLYLLGYGVDVAAAGATFGAVTGGMAGLIVLGGFFYYWQRQTQGGIPRESLFDDESAAAESAPPVVHSTSIFGLWRELLILSLPISLGGLVTPIMQTVDAVLIPRGLQLAGYTASQAASLFGEFSGMAASLVGMPSIVTGAVGASLVPVISALWNRGDRRLAMERYLSSVRIVALLSWPAAAGLVALAEPIGALLFHAPGSAQPMVWLAPTILSSAFYQVVTSGLQGMGRTAFPVVALIIGTVLKVGSNIVLMPRWGLLGAAVGSNVGFLVAAILVLWYIRIQSGVSFPWSAALLKPLVAATMMAGYALVGVPYLTNIAGPWIGLGLSMVTSSIVYGLTLLAIGGIQAVDLAMIPRMGPRLARWHRQFWGA</sequence>
<keyword evidence="3 6" id="KW-0812">Transmembrane</keyword>
<dbReference type="Pfam" id="PF01943">
    <property type="entry name" value="Polysacc_synt"/>
    <property type="match status" value="1"/>
</dbReference>
<comment type="subcellular location">
    <subcellularLocation>
        <location evidence="1">Cell membrane</location>
        <topology evidence="1">Multi-pass membrane protein</topology>
    </subcellularLocation>
</comment>
<keyword evidence="5 6" id="KW-0472">Membrane</keyword>
<feature type="transmembrane region" description="Helical" evidence="6">
    <location>
        <begin position="434"/>
        <end position="456"/>
    </location>
</feature>
<feature type="transmembrane region" description="Helical" evidence="6">
    <location>
        <begin position="166"/>
        <end position="185"/>
    </location>
</feature>
<feature type="transmembrane region" description="Helical" evidence="6">
    <location>
        <begin position="409"/>
        <end position="428"/>
    </location>
</feature>
<feature type="transmembrane region" description="Helical" evidence="6">
    <location>
        <begin position="304"/>
        <end position="330"/>
    </location>
</feature>
<dbReference type="CDD" id="cd13124">
    <property type="entry name" value="MATE_SpoVB_like"/>
    <property type="match status" value="1"/>
</dbReference>
<evidence type="ECO:0000256" key="5">
    <source>
        <dbReference type="ARBA" id="ARBA00023136"/>
    </source>
</evidence>